<sequence>MGNAMAGVIDSIWEILCKACNWVLSKIEWCLNYISEKTNNLVNRAKRFYDNLTESLKESIAKAKRAIDEKLENAADLVRSIKKKSIISSCSDVEAAKKLVVQIKNLVVSMLKLILDLNKSESGKSFLTLMDEVSLKTGKKKLGVGEFKEDMMDTCGVMSRVGYLVRGFLPLIIVVTEKPDKILCVIVEVCKLFFKEPNRNKSIKEMKNMESTSFKLLESDEERKAAASIYIALLSFASNFGF</sequence>
<accession>W9RUY4</accession>
<protein>
    <submittedName>
        <fullName evidence="2">Uncharacterized protein</fullName>
    </submittedName>
</protein>
<gene>
    <name evidence="2" type="ORF">L484_004430</name>
</gene>
<dbReference type="EMBL" id="KE345136">
    <property type="protein sequence ID" value="EXB94239.1"/>
    <property type="molecule type" value="Genomic_DNA"/>
</dbReference>
<keyword evidence="1" id="KW-0175">Coiled coil</keyword>
<organism evidence="2 3">
    <name type="scientific">Morus notabilis</name>
    <dbReference type="NCBI Taxonomy" id="981085"/>
    <lineage>
        <taxon>Eukaryota</taxon>
        <taxon>Viridiplantae</taxon>
        <taxon>Streptophyta</taxon>
        <taxon>Embryophyta</taxon>
        <taxon>Tracheophyta</taxon>
        <taxon>Spermatophyta</taxon>
        <taxon>Magnoliopsida</taxon>
        <taxon>eudicotyledons</taxon>
        <taxon>Gunneridae</taxon>
        <taxon>Pentapetalae</taxon>
        <taxon>rosids</taxon>
        <taxon>fabids</taxon>
        <taxon>Rosales</taxon>
        <taxon>Moraceae</taxon>
        <taxon>Moreae</taxon>
        <taxon>Morus</taxon>
    </lineage>
</organism>
<feature type="coiled-coil region" evidence="1">
    <location>
        <begin position="49"/>
        <end position="80"/>
    </location>
</feature>
<evidence type="ECO:0000313" key="2">
    <source>
        <dbReference type="EMBL" id="EXB94239.1"/>
    </source>
</evidence>
<dbReference type="Proteomes" id="UP000030645">
    <property type="component" value="Unassembled WGS sequence"/>
</dbReference>
<evidence type="ECO:0000256" key="1">
    <source>
        <dbReference type="SAM" id="Coils"/>
    </source>
</evidence>
<proteinExistence type="predicted"/>
<reference evidence="3" key="1">
    <citation type="submission" date="2013-01" db="EMBL/GenBank/DDBJ databases">
        <title>Draft Genome Sequence of a Mulberry Tree, Morus notabilis C.K. Schneid.</title>
        <authorList>
            <person name="He N."/>
            <person name="Zhao S."/>
        </authorList>
    </citation>
    <scope>NUCLEOTIDE SEQUENCE</scope>
</reference>
<keyword evidence="3" id="KW-1185">Reference proteome</keyword>
<dbReference type="AlphaFoldDB" id="W9RUY4"/>
<name>W9RUY4_9ROSA</name>
<evidence type="ECO:0000313" key="3">
    <source>
        <dbReference type="Proteomes" id="UP000030645"/>
    </source>
</evidence>